<name>A0A644X1Z6_9ZZZZ</name>
<evidence type="ECO:0008006" key="3">
    <source>
        <dbReference type="Google" id="ProtNLM"/>
    </source>
</evidence>
<keyword evidence="1" id="KW-1133">Transmembrane helix</keyword>
<feature type="transmembrane region" description="Helical" evidence="1">
    <location>
        <begin position="208"/>
        <end position="226"/>
    </location>
</feature>
<dbReference type="InterPro" id="IPR007395">
    <property type="entry name" value="Zn_peptidase_2"/>
</dbReference>
<feature type="transmembrane region" description="Helical" evidence="1">
    <location>
        <begin position="6"/>
        <end position="26"/>
    </location>
</feature>
<keyword evidence="1" id="KW-0812">Transmembrane</keyword>
<sequence>MYFGYGSTDTIYIILLLVVMGISLFAQNRVQKTFNQYAQTPISSGMRAESVAQALLDRAGSSVQITSVQGSLTDHFDPKNQIVGLSQQVYGSSSIAAIAVAAHEIGHVMQYEERYAPIRLRNAILPVASIGSYAAPWIVILGLMMGSYNLAMIGVVLFGAMLVFQVVTLPVEFNASSRALRMLEEGNYITYEESDSAKKVLNAAAMTYVWAAVASLVSFLRLLALANRTRRN</sequence>
<gene>
    <name evidence="2" type="ORF">SDC9_56497</name>
</gene>
<evidence type="ECO:0000256" key="1">
    <source>
        <dbReference type="SAM" id="Phobius"/>
    </source>
</evidence>
<protein>
    <recommendedName>
        <fullName evidence="3">Neutral zinc metallopeptidase</fullName>
    </recommendedName>
</protein>
<reference evidence="2" key="1">
    <citation type="submission" date="2019-08" db="EMBL/GenBank/DDBJ databases">
        <authorList>
            <person name="Kucharzyk K."/>
            <person name="Murdoch R.W."/>
            <person name="Higgins S."/>
            <person name="Loffler F."/>
        </authorList>
    </citation>
    <scope>NUCLEOTIDE SEQUENCE</scope>
</reference>
<evidence type="ECO:0000313" key="2">
    <source>
        <dbReference type="EMBL" id="MPM10172.1"/>
    </source>
</evidence>
<dbReference type="PANTHER" id="PTHR36434:SF1">
    <property type="entry name" value="MEMBRANE PROTEASE YUGP-RELATED"/>
    <property type="match status" value="1"/>
</dbReference>
<dbReference type="Pfam" id="PF04298">
    <property type="entry name" value="Zn_peptidase_2"/>
    <property type="match status" value="1"/>
</dbReference>
<dbReference type="PANTHER" id="PTHR36434">
    <property type="entry name" value="MEMBRANE PROTEASE YUGP-RELATED"/>
    <property type="match status" value="1"/>
</dbReference>
<feature type="transmembrane region" description="Helical" evidence="1">
    <location>
        <begin position="150"/>
        <end position="171"/>
    </location>
</feature>
<comment type="caution">
    <text evidence="2">The sequence shown here is derived from an EMBL/GenBank/DDBJ whole genome shotgun (WGS) entry which is preliminary data.</text>
</comment>
<keyword evidence="1" id="KW-0472">Membrane</keyword>
<proteinExistence type="predicted"/>
<organism evidence="2">
    <name type="scientific">bioreactor metagenome</name>
    <dbReference type="NCBI Taxonomy" id="1076179"/>
    <lineage>
        <taxon>unclassified sequences</taxon>
        <taxon>metagenomes</taxon>
        <taxon>ecological metagenomes</taxon>
    </lineage>
</organism>
<dbReference type="EMBL" id="VSSQ01001659">
    <property type="protein sequence ID" value="MPM10172.1"/>
    <property type="molecule type" value="Genomic_DNA"/>
</dbReference>
<dbReference type="AlphaFoldDB" id="A0A644X1Z6"/>
<accession>A0A644X1Z6</accession>